<evidence type="ECO:0000313" key="4">
    <source>
        <dbReference type="Proteomes" id="UP000012065"/>
    </source>
</evidence>
<feature type="compositionally biased region" description="Acidic residues" evidence="1">
    <location>
        <begin position="222"/>
        <end position="256"/>
    </location>
</feature>
<feature type="region of interest" description="Disordered" evidence="1">
    <location>
        <begin position="375"/>
        <end position="396"/>
    </location>
</feature>
<accession>M5C5C7</accession>
<feature type="compositionally biased region" description="Polar residues" evidence="1">
    <location>
        <begin position="283"/>
        <end position="298"/>
    </location>
</feature>
<evidence type="ECO:0000313" key="5">
    <source>
        <dbReference type="Proteomes" id="UP000059188"/>
    </source>
</evidence>
<dbReference type="AlphaFoldDB" id="M5C5C7"/>
<evidence type="ECO:0000313" key="3">
    <source>
        <dbReference type="EMBL" id="CEL54422.1"/>
    </source>
</evidence>
<keyword evidence="5" id="KW-1185">Reference proteome</keyword>
<evidence type="ECO:0000313" key="2">
    <source>
        <dbReference type="EMBL" id="CCO34285.1"/>
    </source>
</evidence>
<gene>
    <name evidence="2" type="ORF">BN14_08380</name>
    <name evidence="3" type="ORF">RSOLAG1IB_11668</name>
</gene>
<feature type="region of interest" description="Disordered" evidence="1">
    <location>
        <begin position="418"/>
        <end position="465"/>
    </location>
</feature>
<feature type="compositionally biased region" description="Polar residues" evidence="1">
    <location>
        <begin position="418"/>
        <end position="440"/>
    </location>
</feature>
<name>M5C5C7_THACB</name>
<reference evidence="2 4" key="2">
    <citation type="journal article" date="2013" name="J. Biotechnol.">
        <title>Establishment and interpretation of the genome sequence of the phytopathogenic fungus Rhizoctonia solani AG1-IB isolate 7/3/14.</title>
        <authorList>
            <person name="Wibberg D.W."/>
            <person name="Jelonek L.J."/>
            <person name="Rupp O.R."/>
            <person name="Hennig M.H."/>
            <person name="Eikmeyer F.E."/>
            <person name="Goesmann A.G."/>
            <person name="Hartmann A.H."/>
            <person name="Borriss R.B."/>
            <person name="Grosch R.G."/>
            <person name="Puehler A.P."/>
            <person name="Schlueter A.S."/>
        </authorList>
    </citation>
    <scope>NUCLEOTIDE SEQUENCE [LARGE SCALE GENOMIC DNA]</scope>
    <source>
        <strain evidence="4">AG1-IB / isolate 7/3/14</strain>
        <strain evidence="2">Isolate 7/3/14</strain>
    </source>
</reference>
<evidence type="ECO:0000256" key="1">
    <source>
        <dbReference type="SAM" id="MobiDB-lite"/>
    </source>
</evidence>
<dbReference type="Proteomes" id="UP000012065">
    <property type="component" value="Unassembled WGS sequence"/>
</dbReference>
<dbReference type="EMBL" id="CAOJ01012864">
    <property type="protein sequence ID" value="CCO34285.1"/>
    <property type="molecule type" value="Genomic_DNA"/>
</dbReference>
<dbReference type="Proteomes" id="UP000059188">
    <property type="component" value="Unassembled WGS sequence"/>
</dbReference>
<feature type="region of interest" description="Disordered" evidence="1">
    <location>
        <begin position="174"/>
        <end position="298"/>
    </location>
</feature>
<sequence>MPGTRRSGATALNADPVLEDVDLPDFQVQYLNNARVRVTYTNPDRPPKTWSIISKPKNTSECKLEREMMCGAGFDESHDTYLNIRAATRCDLNALTGGRAILYSELTDLNQHTILTSVQSEYEYLFRFPGNWAGREMLRRICRNKRDTIANKSDRVKGTCRGCRGGCGGRCSSAGGLGSNSNANSDRVDNELQADEEPAEDKPPVDNNPTDDNKTPDNNEPPADDNAPDNDETPADDEPPADDEAVDDEPPADDGAADYRDALFTENQVPEPSSMAEKELDNETLSPGNEELSPSNLPQAKCILKDAYAPAHQPRLAQGNKMASISRVLGSKATTFTVAPSSIPKATARATRPNSSLKTLAAAPVLALNSIAPAAAARPSPKRAPPPLPKSSIVTSNSAETTPLAVATASIPAANKAGTTELNVTKPGSNTIKTGATRPTTARAKEVTTNKPPRLPAKPKSAKSLALVSINPSTLAAKRRIQDPPAGALAPIQKRTKAEVPNQANSDAWAEELSKELKGL</sequence>
<dbReference type="HOGENOM" id="CLU_479085_0_0_1"/>
<dbReference type="STRING" id="1108050.M5C5C7"/>
<dbReference type="EMBL" id="LN679264">
    <property type="protein sequence ID" value="CEL54422.1"/>
    <property type="molecule type" value="Genomic_DNA"/>
</dbReference>
<protein>
    <submittedName>
        <fullName evidence="2">Uncharacterized protein</fullName>
    </submittedName>
</protein>
<proteinExistence type="predicted"/>
<dbReference type="OrthoDB" id="10634025at2759"/>
<feature type="region of interest" description="Disordered" evidence="1">
    <location>
        <begin position="477"/>
        <end position="520"/>
    </location>
</feature>
<reference evidence="2" key="1">
    <citation type="submission" date="2012-10" db="EMBL/GenBank/DDBJ databases">
        <authorList>
            <person name="Jelonek L."/>
        </authorList>
    </citation>
    <scope>NUCLEOTIDE SEQUENCE</scope>
    <source>
        <strain evidence="2">Isolate 7/3/14</strain>
    </source>
</reference>
<organism evidence="2 4">
    <name type="scientific">Thanatephorus cucumeris (strain AG1-IB / isolate 7/3/14)</name>
    <name type="common">Lettuce bottom rot fungus</name>
    <name type="synonym">Rhizoctonia solani</name>
    <dbReference type="NCBI Taxonomy" id="1108050"/>
    <lineage>
        <taxon>Eukaryota</taxon>
        <taxon>Fungi</taxon>
        <taxon>Dikarya</taxon>
        <taxon>Basidiomycota</taxon>
        <taxon>Agaricomycotina</taxon>
        <taxon>Agaricomycetes</taxon>
        <taxon>Cantharellales</taxon>
        <taxon>Ceratobasidiaceae</taxon>
        <taxon>Rhizoctonia</taxon>
        <taxon>Rhizoctonia solani AG-1</taxon>
    </lineage>
</organism>
<reference evidence="3 5" key="3">
    <citation type="submission" date="2014-11" db="EMBL/GenBank/DDBJ databases">
        <authorList>
            <person name="Wibberg Daniel"/>
        </authorList>
    </citation>
    <scope>NUCLEOTIDE SEQUENCE [LARGE SCALE GENOMIC DNA]</scope>
    <source>
        <strain evidence="3">Rhizoctonia solani AG1-IB 7/3/14</strain>
    </source>
</reference>
<feature type="compositionally biased region" description="Low complexity" evidence="1">
    <location>
        <begin position="174"/>
        <end position="185"/>
    </location>
</feature>